<dbReference type="GeneID" id="301340751"/>
<reference evidence="10" key="1">
    <citation type="submission" date="2023-08" db="EMBL/GenBank/DDBJ databases">
        <title>Complete genome sequence of Shewanella oncorhynchi Z-P2, a siderophore putrebactin-producing bacterium.</title>
        <authorList>
            <person name="Zhang Y."/>
        </authorList>
    </citation>
    <scope>NUCLEOTIDE SEQUENCE</scope>
    <source>
        <strain evidence="10">Z-P2</strain>
    </source>
</reference>
<dbReference type="Pfam" id="PF03872">
    <property type="entry name" value="RseA_N"/>
    <property type="match status" value="1"/>
</dbReference>
<keyword evidence="7" id="KW-0997">Cell inner membrane</keyword>
<dbReference type="AlphaFoldDB" id="A0AA50Q591"/>
<sequence>MDKLGQEWVSAAVDGETDAQTMAELSADTHSHDKWHNYHMIGDAMRGELPQTIVLDLSASIAAAIELEPAIVAPKHHASKVTAPVTPQIAANSEQSRVVPLFKQFGQYAIAATVAMFAIVGVQNYNQTADDAASPSPVLITRPLIGSASPVSLQTGPVQQNQGYTNDQVNEQRRRINTYIQDHMLQQRLNTGAVVEDNTEVVPVPVNQ</sequence>
<dbReference type="InterPro" id="IPR005572">
    <property type="entry name" value="Anti-sigma_E_RseA_N"/>
</dbReference>
<keyword evidence="6 7" id="KW-0472">Membrane</keyword>
<dbReference type="EMBL" id="CP132914">
    <property type="protein sequence ID" value="WMB71946.1"/>
    <property type="molecule type" value="Genomic_DNA"/>
</dbReference>
<keyword evidence="4" id="KW-0812">Transmembrane</keyword>
<comment type="similarity">
    <text evidence="2 7">Belongs to the RseA family.</text>
</comment>
<keyword evidence="5" id="KW-1133">Transmembrane helix</keyword>
<evidence type="ECO:0000313" key="10">
    <source>
        <dbReference type="EMBL" id="WMB71946.1"/>
    </source>
</evidence>
<name>A0AA50Q591_9GAMM</name>
<dbReference type="RefSeq" id="WP_028760825.1">
    <property type="nucleotide sequence ID" value="NZ_CP132914.1"/>
</dbReference>
<protein>
    <recommendedName>
        <fullName evidence="7">Anti-sigma-E factor RseA</fullName>
    </recommendedName>
    <alternativeName>
        <fullName evidence="7">Regulator of SigE</fullName>
    </alternativeName>
    <alternativeName>
        <fullName evidence="7">Sigma-E anti-sigma factor RseA</fullName>
    </alternativeName>
    <alternativeName>
        <fullName evidence="7">Sigma-E factor negative regulatory protein</fullName>
    </alternativeName>
</protein>
<dbReference type="KEGG" id="sog:RA178_16170"/>
<evidence type="ECO:0000256" key="2">
    <source>
        <dbReference type="ARBA" id="ARBA00005837"/>
    </source>
</evidence>
<keyword evidence="3 7" id="KW-1003">Cell membrane</keyword>
<dbReference type="PIRSF" id="PIRSF016938">
    <property type="entry name" value="RseA"/>
    <property type="match status" value="1"/>
</dbReference>
<gene>
    <name evidence="10" type="ORF">RA178_16170</name>
</gene>
<comment type="subunit">
    <text evidence="7">Interacts 1:1 with ECF RNA polymerase sigma-E (RpoE); this inhibits the interaction of sigma-E with the RNA polymerase catalytic core and leads to a decreased expression of sigma-E-regulated genes. Interacts with RseB.</text>
</comment>
<comment type="subcellular location">
    <subcellularLocation>
        <location evidence="7">Cell inner membrane</location>
    </subcellularLocation>
    <subcellularLocation>
        <location evidence="1">Cell membrane</location>
        <topology evidence="1">Single-pass membrane protein</topology>
    </subcellularLocation>
</comment>
<proteinExistence type="inferred from homology"/>
<dbReference type="CDD" id="cd16328">
    <property type="entry name" value="RseA_N"/>
    <property type="match status" value="1"/>
</dbReference>
<dbReference type="Proteomes" id="UP001236800">
    <property type="component" value="Chromosome"/>
</dbReference>
<evidence type="ECO:0000256" key="5">
    <source>
        <dbReference type="ARBA" id="ARBA00022989"/>
    </source>
</evidence>
<evidence type="ECO:0000259" key="8">
    <source>
        <dbReference type="Pfam" id="PF03872"/>
    </source>
</evidence>
<comment type="function">
    <text evidence="7">An anti-sigma factor for extracytoplasmic function (ECF) sigma factor sigma-E (RpoE). ECF sigma factors are held in an inactive form by an anti-sigma factor until released by regulated intramembrane proteolysis (RIP). RIP occurs when an extracytoplasmic signal triggers a concerted proteolytic cascade to transmit information and elicit cellular responses. The membrane-spanning regulatory substrate protein is first cut periplasmically (site-1 protease, S1P, DegS), then within the membrane itself (site-2 protease, S2P, RseP), while cytoplasmic proteases finish degrading the anti-sigma factor, liberating sigma-E.</text>
</comment>
<dbReference type="PANTHER" id="PTHR38104">
    <property type="match status" value="1"/>
</dbReference>
<dbReference type="Gene3D" id="1.10.10.880">
    <property type="entry name" value="Anti sigma-E protein RseA, N-terminal domain"/>
    <property type="match status" value="1"/>
</dbReference>
<evidence type="ECO:0000256" key="3">
    <source>
        <dbReference type="ARBA" id="ARBA00022475"/>
    </source>
</evidence>
<dbReference type="InterPro" id="IPR052383">
    <property type="entry name" value="Anti-sigma-E_RseA-like"/>
</dbReference>
<dbReference type="GO" id="GO:0005886">
    <property type="term" value="C:plasma membrane"/>
    <property type="evidence" value="ECO:0007669"/>
    <property type="project" value="UniProtKB-SubCell"/>
</dbReference>
<organism evidence="10">
    <name type="scientific">Shewanella oncorhynchi</name>
    <dbReference type="NCBI Taxonomy" id="2726434"/>
    <lineage>
        <taxon>Bacteria</taxon>
        <taxon>Pseudomonadati</taxon>
        <taxon>Pseudomonadota</taxon>
        <taxon>Gammaproteobacteria</taxon>
        <taxon>Alteromonadales</taxon>
        <taxon>Shewanellaceae</taxon>
        <taxon>Shewanella</taxon>
    </lineage>
</organism>
<dbReference type="InterPro" id="IPR005573">
    <property type="entry name" value="Anti-sigma_E_RseA_C"/>
</dbReference>
<feature type="domain" description="Anti sigma-E protein RseA C-terminal" evidence="9">
    <location>
        <begin position="135"/>
        <end position="189"/>
    </location>
</feature>
<dbReference type="InterPro" id="IPR036147">
    <property type="entry name" value="Anti-sigma_E_RseA_N_sf"/>
</dbReference>
<feature type="domain" description="Anti sigma-E protein RseA N-terminal" evidence="8">
    <location>
        <begin position="6"/>
        <end position="84"/>
    </location>
</feature>
<dbReference type="Pfam" id="PF03873">
    <property type="entry name" value="RseA_C"/>
    <property type="match status" value="1"/>
</dbReference>
<evidence type="ECO:0000256" key="7">
    <source>
        <dbReference type="PIRNR" id="PIRNR016938"/>
    </source>
</evidence>
<evidence type="ECO:0000256" key="1">
    <source>
        <dbReference type="ARBA" id="ARBA00004162"/>
    </source>
</evidence>
<evidence type="ECO:0000256" key="6">
    <source>
        <dbReference type="ARBA" id="ARBA00023136"/>
    </source>
</evidence>
<dbReference type="SUPFAM" id="SSF89069">
    <property type="entry name" value="N-terminal, cytoplasmic domain of anti-sigmaE factor RseA"/>
    <property type="match status" value="1"/>
</dbReference>
<dbReference type="InterPro" id="IPR026279">
    <property type="entry name" value="RseA"/>
</dbReference>
<evidence type="ECO:0000256" key="4">
    <source>
        <dbReference type="ARBA" id="ARBA00022692"/>
    </source>
</evidence>
<dbReference type="PANTHER" id="PTHR38104:SF1">
    <property type="entry name" value="ANTI-SIGMA-E FACTOR RSEA"/>
    <property type="match status" value="1"/>
</dbReference>
<accession>A0AA50Q591</accession>
<dbReference type="GO" id="GO:0016989">
    <property type="term" value="F:sigma factor antagonist activity"/>
    <property type="evidence" value="ECO:0007669"/>
    <property type="project" value="InterPro"/>
</dbReference>
<evidence type="ECO:0000259" key="9">
    <source>
        <dbReference type="Pfam" id="PF03873"/>
    </source>
</evidence>